<proteinExistence type="predicted"/>
<dbReference type="OrthoDB" id="428577at2759"/>
<dbReference type="Proteomes" id="UP000076798">
    <property type="component" value="Unassembled WGS sequence"/>
</dbReference>
<organism evidence="1 2">
    <name type="scientific">Sistotremastrum suecicum HHB10207 ss-3</name>
    <dbReference type="NCBI Taxonomy" id="1314776"/>
    <lineage>
        <taxon>Eukaryota</taxon>
        <taxon>Fungi</taxon>
        <taxon>Dikarya</taxon>
        <taxon>Basidiomycota</taxon>
        <taxon>Agaricomycotina</taxon>
        <taxon>Agaricomycetes</taxon>
        <taxon>Sistotremastrales</taxon>
        <taxon>Sistotremastraceae</taxon>
        <taxon>Sistotremastrum</taxon>
    </lineage>
</organism>
<sequence length="59" mass="6277">MAAKKRCQFGGDPQCNSAALRIVGECSHCRSQFCGTVRNIKGLSATSPTYFSIRAAPSP</sequence>
<accession>A0A166IT25</accession>
<gene>
    <name evidence="1" type="ORF">SISSUDRAFT_1039308</name>
</gene>
<protein>
    <submittedName>
        <fullName evidence="1">Uncharacterized protein</fullName>
    </submittedName>
</protein>
<reference evidence="1 2" key="1">
    <citation type="journal article" date="2016" name="Mol. Biol. Evol.">
        <title>Comparative Genomics of Early-Diverging Mushroom-Forming Fungi Provides Insights into the Origins of Lignocellulose Decay Capabilities.</title>
        <authorList>
            <person name="Nagy L.G."/>
            <person name="Riley R."/>
            <person name="Tritt A."/>
            <person name="Adam C."/>
            <person name="Daum C."/>
            <person name="Floudas D."/>
            <person name="Sun H."/>
            <person name="Yadav J.S."/>
            <person name="Pangilinan J."/>
            <person name="Larsson K.H."/>
            <person name="Matsuura K."/>
            <person name="Barry K."/>
            <person name="Labutti K."/>
            <person name="Kuo R."/>
            <person name="Ohm R.A."/>
            <person name="Bhattacharya S.S."/>
            <person name="Shirouzu T."/>
            <person name="Yoshinaga Y."/>
            <person name="Martin F.M."/>
            <person name="Grigoriev I.V."/>
            <person name="Hibbett D.S."/>
        </authorList>
    </citation>
    <scope>NUCLEOTIDE SEQUENCE [LARGE SCALE GENOMIC DNA]</scope>
    <source>
        <strain evidence="1 2">HHB10207 ss-3</strain>
    </source>
</reference>
<evidence type="ECO:0000313" key="1">
    <source>
        <dbReference type="EMBL" id="KZT44044.1"/>
    </source>
</evidence>
<dbReference type="EMBL" id="KV428005">
    <property type="protein sequence ID" value="KZT44044.1"/>
    <property type="molecule type" value="Genomic_DNA"/>
</dbReference>
<keyword evidence="2" id="KW-1185">Reference proteome</keyword>
<dbReference type="AlphaFoldDB" id="A0A166IT25"/>
<evidence type="ECO:0000313" key="2">
    <source>
        <dbReference type="Proteomes" id="UP000076798"/>
    </source>
</evidence>
<name>A0A166IT25_9AGAM</name>